<keyword evidence="2" id="KW-1185">Reference proteome</keyword>
<protein>
    <submittedName>
        <fullName evidence="1">Uncharacterized protein</fullName>
    </submittedName>
</protein>
<dbReference type="Proteomes" id="UP000749559">
    <property type="component" value="Unassembled WGS sequence"/>
</dbReference>
<dbReference type="GO" id="GO:0022008">
    <property type="term" value="P:neurogenesis"/>
    <property type="evidence" value="ECO:0007669"/>
    <property type="project" value="TreeGrafter"/>
</dbReference>
<organism evidence="1 2">
    <name type="scientific">Owenia fusiformis</name>
    <name type="common">Polychaete worm</name>
    <dbReference type="NCBI Taxonomy" id="6347"/>
    <lineage>
        <taxon>Eukaryota</taxon>
        <taxon>Metazoa</taxon>
        <taxon>Spiralia</taxon>
        <taxon>Lophotrochozoa</taxon>
        <taxon>Annelida</taxon>
        <taxon>Polychaeta</taxon>
        <taxon>Sedentaria</taxon>
        <taxon>Canalipalpata</taxon>
        <taxon>Sabellida</taxon>
        <taxon>Oweniida</taxon>
        <taxon>Oweniidae</taxon>
        <taxon>Owenia</taxon>
    </lineage>
</organism>
<dbReference type="SUPFAM" id="SSF54695">
    <property type="entry name" value="POZ domain"/>
    <property type="match status" value="1"/>
</dbReference>
<accession>A0A8J1UGA4</accession>
<dbReference type="InterPro" id="IPR011705">
    <property type="entry name" value="BACK"/>
</dbReference>
<dbReference type="GO" id="GO:0005829">
    <property type="term" value="C:cytosol"/>
    <property type="evidence" value="ECO:0007669"/>
    <property type="project" value="TreeGrafter"/>
</dbReference>
<dbReference type="InterPro" id="IPR000210">
    <property type="entry name" value="BTB/POZ_dom"/>
</dbReference>
<dbReference type="Gene3D" id="3.30.710.10">
    <property type="entry name" value="Potassium Channel Kv1.1, Chain A"/>
    <property type="match status" value="1"/>
</dbReference>
<dbReference type="Pfam" id="PF00651">
    <property type="entry name" value="BTB"/>
    <property type="match status" value="1"/>
</dbReference>
<dbReference type="PANTHER" id="PTHR45774:SF4">
    <property type="entry name" value="AXUNDEAD, ISOFORM F"/>
    <property type="match status" value="1"/>
</dbReference>
<dbReference type="EMBL" id="CAIIXF020000007">
    <property type="protein sequence ID" value="CAH1788411.1"/>
    <property type="molecule type" value="Genomic_DNA"/>
</dbReference>
<dbReference type="PANTHER" id="PTHR45774">
    <property type="entry name" value="BTB/POZ DOMAIN-CONTAINING"/>
    <property type="match status" value="1"/>
</dbReference>
<dbReference type="Pfam" id="PF07707">
    <property type="entry name" value="BACK"/>
    <property type="match status" value="1"/>
</dbReference>
<dbReference type="SMART" id="SM00225">
    <property type="entry name" value="BTB"/>
    <property type="match status" value="1"/>
</dbReference>
<proteinExistence type="predicted"/>
<evidence type="ECO:0000313" key="2">
    <source>
        <dbReference type="Proteomes" id="UP000749559"/>
    </source>
</evidence>
<dbReference type="AlphaFoldDB" id="A0A8J1UGA4"/>
<dbReference type="SMART" id="SM00875">
    <property type="entry name" value="BACK"/>
    <property type="match status" value="1"/>
</dbReference>
<reference evidence="1" key="1">
    <citation type="submission" date="2022-03" db="EMBL/GenBank/DDBJ databases">
        <authorList>
            <person name="Martin C."/>
        </authorList>
    </citation>
    <scope>NUCLEOTIDE SEQUENCE</scope>
</reference>
<dbReference type="InterPro" id="IPR011333">
    <property type="entry name" value="SKP1/BTB/POZ_sf"/>
</dbReference>
<dbReference type="OrthoDB" id="9979965at2759"/>
<name>A0A8J1UGA4_OWEFU</name>
<evidence type="ECO:0000313" key="1">
    <source>
        <dbReference type="EMBL" id="CAH1788411.1"/>
    </source>
</evidence>
<comment type="caution">
    <text evidence="1">The sequence shown here is derived from an EMBL/GenBank/DDBJ whole genome shotgun (WGS) entry which is preliminary data.</text>
</comment>
<dbReference type="Gene3D" id="1.25.40.420">
    <property type="match status" value="1"/>
</dbReference>
<dbReference type="PROSITE" id="PS50097">
    <property type="entry name" value="BTB"/>
    <property type="match status" value="1"/>
</dbReference>
<gene>
    <name evidence="1" type="ORF">OFUS_LOCUS13948</name>
</gene>
<sequence length="311" mass="35548">MAGSDSWLLNRRLTDKFGDLVNREEKSDIKFAFPGSSKVIYGHKLILSVGSPVFDAMFYGPVKETTDTINIPDIIPEAFLELVRFIYSERVQLTIDNVVEVKYAAKKYLVPQLEHPCDVYMKECLKVDTVCSLMNLCYSFRYDESVNQCLEFISANTTAVLRQDNFKSLHYELLKAVLELDPVTYTTELEMFEAAIQWAECKCLEEELEPSPENIRTTLGDAIYLIHYGALTMEEYASFVSPTRIIPPELSIEIFEILGTKQQSLKQGMIFHFPESVLKARGKAGPVKKRFKSTRAISQREVEMKCQEVSE</sequence>